<keyword evidence="5" id="KW-0732">Signal</keyword>
<evidence type="ECO:0000313" key="7">
    <source>
        <dbReference type="EMBL" id="QDO94985.1"/>
    </source>
</evidence>
<dbReference type="PANTHER" id="PTHR30329:SF21">
    <property type="entry name" value="LIPOPROTEIN YIAD-RELATED"/>
    <property type="match status" value="1"/>
</dbReference>
<feature type="chain" id="PRO_5021876492" evidence="5">
    <location>
        <begin position="23"/>
        <end position="222"/>
    </location>
</feature>
<proteinExistence type="predicted"/>
<keyword evidence="3" id="KW-0998">Cell outer membrane</keyword>
<dbReference type="InterPro" id="IPR006664">
    <property type="entry name" value="OMP_bac"/>
</dbReference>
<dbReference type="InterPro" id="IPR006665">
    <property type="entry name" value="OmpA-like"/>
</dbReference>
<evidence type="ECO:0000259" key="6">
    <source>
        <dbReference type="PROSITE" id="PS51123"/>
    </source>
</evidence>
<organism evidence="7 8">
    <name type="scientific">Formosa sediminum</name>
    <dbReference type="NCBI Taxonomy" id="2594004"/>
    <lineage>
        <taxon>Bacteria</taxon>
        <taxon>Pseudomonadati</taxon>
        <taxon>Bacteroidota</taxon>
        <taxon>Flavobacteriia</taxon>
        <taxon>Flavobacteriales</taxon>
        <taxon>Flavobacteriaceae</taxon>
        <taxon>Formosa</taxon>
    </lineage>
</organism>
<dbReference type="AlphaFoldDB" id="A0A516GU12"/>
<dbReference type="InterPro" id="IPR050330">
    <property type="entry name" value="Bact_OuterMem_StrucFunc"/>
</dbReference>
<dbReference type="Proteomes" id="UP000319209">
    <property type="component" value="Chromosome"/>
</dbReference>
<feature type="domain" description="OmpA-like" evidence="6">
    <location>
        <begin position="94"/>
        <end position="211"/>
    </location>
</feature>
<dbReference type="OrthoDB" id="9782229at2"/>
<keyword evidence="8" id="KW-1185">Reference proteome</keyword>
<dbReference type="PANTHER" id="PTHR30329">
    <property type="entry name" value="STATOR ELEMENT OF FLAGELLAR MOTOR COMPLEX"/>
    <property type="match status" value="1"/>
</dbReference>
<dbReference type="RefSeq" id="WP_143381893.1">
    <property type="nucleotide sequence ID" value="NZ_CP041637.1"/>
</dbReference>
<evidence type="ECO:0000256" key="1">
    <source>
        <dbReference type="ARBA" id="ARBA00004442"/>
    </source>
</evidence>
<evidence type="ECO:0000256" key="5">
    <source>
        <dbReference type="SAM" id="SignalP"/>
    </source>
</evidence>
<keyword evidence="2 4" id="KW-0472">Membrane</keyword>
<dbReference type="CDD" id="cd07185">
    <property type="entry name" value="OmpA_C-like"/>
    <property type="match status" value="1"/>
</dbReference>
<sequence>MKKITGILLAITLTLSSISCDAIKNANNTQKGAGVGVAGGALIGGLIGGNVTGALIGAAVGGAAGGVIGNKMDKQADKIEEALPGAEVNRVGEGIQVVFDENSGVTFDTNKADLTAKAKENLDAIAEVFVEFPDTNLLVEGHTDSTGNDAYNMTLSEKRAQAVVSYLQSKGVTGDRFDVTAYGETKPRFDNATAEGRSKNRRVEIGVSANQEMIEDAKAQVN</sequence>
<accession>A0A516GU12</accession>
<dbReference type="InterPro" id="IPR036737">
    <property type="entry name" value="OmpA-like_sf"/>
</dbReference>
<dbReference type="EMBL" id="CP041637">
    <property type="protein sequence ID" value="QDO94985.1"/>
    <property type="molecule type" value="Genomic_DNA"/>
</dbReference>
<evidence type="ECO:0000256" key="3">
    <source>
        <dbReference type="ARBA" id="ARBA00023237"/>
    </source>
</evidence>
<dbReference type="SUPFAM" id="SSF103088">
    <property type="entry name" value="OmpA-like"/>
    <property type="match status" value="1"/>
</dbReference>
<protein>
    <submittedName>
        <fullName evidence="7">OmpA family protein</fullName>
    </submittedName>
</protein>
<evidence type="ECO:0000256" key="2">
    <source>
        <dbReference type="ARBA" id="ARBA00023136"/>
    </source>
</evidence>
<dbReference type="Gene3D" id="3.30.1330.60">
    <property type="entry name" value="OmpA-like domain"/>
    <property type="match status" value="1"/>
</dbReference>
<dbReference type="InterPro" id="IPR039567">
    <property type="entry name" value="Gly-zipper"/>
</dbReference>
<dbReference type="GO" id="GO:0009279">
    <property type="term" value="C:cell outer membrane"/>
    <property type="evidence" value="ECO:0007669"/>
    <property type="project" value="UniProtKB-SubCell"/>
</dbReference>
<reference evidence="7 8" key="1">
    <citation type="submission" date="2019-07" db="EMBL/GenBank/DDBJ databases">
        <title>Genome sequencing for Formosa sp. PS13.</title>
        <authorList>
            <person name="Park S.-J."/>
        </authorList>
    </citation>
    <scope>NUCLEOTIDE SEQUENCE [LARGE SCALE GENOMIC DNA]</scope>
    <source>
        <strain evidence="7 8">PS13</strain>
    </source>
</reference>
<dbReference type="PRINTS" id="PR01021">
    <property type="entry name" value="OMPADOMAIN"/>
</dbReference>
<name>A0A516GU12_9FLAO</name>
<evidence type="ECO:0000313" key="8">
    <source>
        <dbReference type="Proteomes" id="UP000319209"/>
    </source>
</evidence>
<comment type="subcellular location">
    <subcellularLocation>
        <location evidence="1">Cell outer membrane</location>
    </subcellularLocation>
</comment>
<feature type="signal peptide" evidence="5">
    <location>
        <begin position="1"/>
        <end position="22"/>
    </location>
</feature>
<dbReference type="PROSITE" id="PS51123">
    <property type="entry name" value="OMPA_2"/>
    <property type="match status" value="1"/>
</dbReference>
<gene>
    <name evidence="7" type="ORF">FNB79_13735</name>
</gene>
<dbReference type="PRINTS" id="PR01023">
    <property type="entry name" value="NAFLGMOTY"/>
</dbReference>
<dbReference type="Pfam" id="PF00691">
    <property type="entry name" value="OmpA"/>
    <property type="match status" value="1"/>
</dbReference>
<dbReference type="PROSITE" id="PS51257">
    <property type="entry name" value="PROKAR_LIPOPROTEIN"/>
    <property type="match status" value="1"/>
</dbReference>
<dbReference type="KEGG" id="fop:FNB79_13735"/>
<evidence type="ECO:0000256" key="4">
    <source>
        <dbReference type="PROSITE-ProRule" id="PRU00473"/>
    </source>
</evidence>
<dbReference type="Pfam" id="PF13488">
    <property type="entry name" value="Gly-zipper_Omp"/>
    <property type="match status" value="1"/>
</dbReference>